<protein>
    <submittedName>
        <fullName evidence="1">Uncharacterized protein</fullName>
    </submittedName>
</protein>
<reference evidence="1 2" key="1">
    <citation type="submission" date="2018-04" db="EMBL/GenBank/DDBJ databases">
        <title>Novel Campyloabacter and Helicobacter Species and Strains.</title>
        <authorList>
            <person name="Mannion A.J."/>
            <person name="Shen Z."/>
            <person name="Fox J.G."/>
        </authorList>
    </citation>
    <scope>NUCLEOTIDE SEQUENCE [LARGE SCALE GENOMIC DNA]</scope>
    <source>
        <strain evidence="1 2">MIT 12-6600</strain>
    </source>
</reference>
<comment type="caution">
    <text evidence="1">The sequence shown here is derived from an EMBL/GenBank/DDBJ whole genome shotgun (WGS) entry which is preliminary data.</text>
</comment>
<evidence type="ECO:0000313" key="2">
    <source>
        <dbReference type="Proteomes" id="UP000256514"/>
    </source>
</evidence>
<proteinExistence type="predicted"/>
<dbReference type="EMBL" id="NXLT01000003">
    <property type="protein sequence ID" value="RDU67311.1"/>
    <property type="molecule type" value="Genomic_DNA"/>
</dbReference>
<organism evidence="1 2">
    <name type="scientific">Helicobacter equorum</name>
    <dbReference type="NCBI Taxonomy" id="361872"/>
    <lineage>
        <taxon>Bacteria</taxon>
        <taxon>Pseudomonadati</taxon>
        <taxon>Campylobacterota</taxon>
        <taxon>Epsilonproteobacteria</taxon>
        <taxon>Campylobacterales</taxon>
        <taxon>Helicobacteraceae</taxon>
        <taxon>Helicobacter</taxon>
    </lineage>
</organism>
<dbReference type="AlphaFoldDB" id="A0A3D8IRV3"/>
<accession>A0A3D8IRV3</accession>
<name>A0A3D8IRV3_9HELI</name>
<evidence type="ECO:0000313" key="1">
    <source>
        <dbReference type="EMBL" id="RDU67311.1"/>
    </source>
</evidence>
<dbReference type="Proteomes" id="UP000256514">
    <property type="component" value="Unassembled WGS sequence"/>
</dbReference>
<sequence>MFQTQGIYANTSVIEQKSGMNYVCFPDGALLQSLAYLNRIPYDTFSINGAPLLHFCACEEFQRLYNTHNPHLLLVAPKRNAFEFSVYRGNSVVGWYTDTPLRFCPMCKEIFLNLWHQGKDMEFLHSLQSILELPVEE</sequence>
<gene>
    <name evidence="1" type="ORF">CQA54_04880</name>
</gene>
<keyword evidence="2" id="KW-1185">Reference proteome</keyword>